<keyword evidence="4" id="KW-0255">Endonuclease</keyword>
<evidence type="ECO:0000256" key="2">
    <source>
        <dbReference type="ARBA" id="ARBA00022695"/>
    </source>
</evidence>
<keyword evidence="2" id="KW-0548">Nucleotidyltransferase</keyword>
<evidence type="ECO:0000259" key="7">
    <source>
        <dbReference type="Pfam" id="PF17917"/>
    </source>
</evidence>
<protein>
    <recommendedName>
        <fullName evidence="7">Reverse transcriptase RNase H-like domain-containing protein</fullName>
    </recommendedName>
</protein>
<dbReference type="FunFam" id="3.10.20.370:FF:000001">
    <property type="entry name" value="Retrovirus-related Pol polyprotein from transposon 17.6-like protein"/>
    <property type="match status" value="1"/>
</dbReference>
<dbReference type="InterPro" id="IPR050951">
    <property type="entry name" value="Retrovirus_Pol_polyprotein"/>
</dbReference>
<keyword evidence="6" id="KW-0695">RNA-directed DNA polymerase</keyword>
<feature type="domain" description="Reverse transcriptase RNase H-like" evidence="7">
    <location>
        <begin position="143"/>
        <end position="242"/>
    </location>
</feature>
<dbReference type="GO" id="GO:0016787">
    <property type="term" value="F:hydrolase activity"/>
    <property type="evidence" value="ECO:0007669"/>
    <property type="project" value="UniProtKB-KW"/>
</dbReference>
<dbReference type="InterPro" id="IPR043502">
    <property type="entry name" value="DNA/RNA_pol_sf"/>
</dbReference>
<keyword evidence="5" id="KW-0378">Hydrolase</keyword>
<reference evidence="8 9" key="1">
    <citation type="journal article" date="2019" name="Gigascience">
        <title>Whole-genome sequence of the oriental lung fluke Paragonimus westermani.</title>
        <authorList>
            <person name="Oey H."/>
            <person name="Zakrzewski M."/>
            <person name="Narain K."/>
            <person name="Devi K.R."/>
            <person name="Agatsuma T."/>
            <person name="Nawaratna S."/>
            <person name="Gobert G.N."/>
            <person name="Jones M.K."/>
            <person name="Ragan M.A."/>
            <person name="McManus D.P."/>
            <person name="Krause L."/>
        </authorList>
    </citation>
    <scope>NUCLEOTIDE SEQUENCE [LARGE SCALE GENOMIC DNA]</scope>
    <source>
        <strain evidence="8 9">IND2009</strain>
    </source>
</reference>
<dbReference type="SUPFAM" id="SSF56672">
    <property type="entry name" value="DNA/RNA polymerases"/>
    <property type="match status" value="1"/>
</dbReference>
<dbReference type="Gene3D" id="3.30.70.270">
    <property type="match status" value="2"/>
</dbReference>
<evidence type="ECO:0000313" key="9">
    <source>
        <dbReference type="Proteomes" id="UP000324629"/>
    </source>
</evidence>
<evidence type="ECO:0000313" key="8">
    <source>
        <dbReference type="EMBL" id="KAA3682395.1"/>
    </source>
</evidence>
<dbReference type="Pfam" id="PF17917">
    <property type="entry name" value="RT_RNaseH"/>
    <property type="match status" value="1"/>
</dbReference>
<dbReference type="AlphaFoldDB" id="A0A5J4P370"/>
<dbReference type="EMBL" id="QNGE01000020">
    <property type="protein sequence ID" value="KAA3682395.1"/>
    <property type="molecule type" value="Genomic_DNA"/>
</dbReference>
<name>A0A5J4P370_9TREM</name>
<proteinExistence type="predicted"/>
<keyword evidence="1" id="KW-0808">Transferase</keyword>
<dbReference type="Proteomes" id="UP000324629">
    <property type="component" value="Unassembled WGS sequence"/>
</dbReference>
<evidence type="ECO:0000256" key="5">
    <source>
        <dbReference type="ARBA" id="ARBA00022801"/>
    </source>
</evidence>
<dbReference type="PANTHER" id="PTHR37984:SF5">
    <property type="entry name" value="PROTEIN NYNRIN-LIKE"/>
    <property type="match status" value="1"/>
</dbReference>
<evidence type="ECO:0000256" key="6">
    <source>
        <dbReference type="ARBA" id="ARBA00022918"/>
    </source>
</evidence>
<dbReference type="CDD" id="cd09274">
    <property type="entry name" value="RNase_HI_RT_Ty3"/>
    <property type="match status" value="1"/>
</dbReference>
<dbReference type="InterPro" id="IPR043128">
    <property type="entry name" value="Rev_trsase/Diguanyl_cyclase"/>
</dbReference>
<dbReference type="GO" id="GO:0004519">
    <property type="term" value="F:endonuclease activity"/>
    <property type="evidence" value="ECO:0007669"/>
    <property type="project" value="UniProtKB-KW"/>
</dbReference>
<keyword evidence="3" id="KW-0540">Nuclease</keyword>
<dbReference type="FunFam" id="3.30.70.270:FF:000020">
    <property type="entry name" value="Transposon Tf2-6 polyprotein-like Protein"/>
    <property type="match status" value="1"/>
</dbReference>
<keyword evidence="9" id="KW-1185">Reference proteome</keyword>
<dbReference type="PANTHER" id="PTHR37984">
    <property type="entry name" value="PROTEIN CBG26694"/>
    <property type="match status" value="1"/>
</dbReference>
<organism evidence="8 9">
    <name type="scientific">Paragonimus westermani</name>
    <dbReference type="NCBI Taxonomy" id="34504"/>
    <lineage>
        <taxon>Eukaryota</taxon>
        <taxon>Metazoa</taxon>
        <taxon>Spiralia</taxon>
        <taxon>Lophotrochozoa</taxon>
        <taxon>Platyhelminthes</taxon>
        <taxon>Trematoda</taxon>
        <taxon>Digenea</taxon>
        <taxon>Plagiorchiida</taxon>
        <taxon>Troglotremata</taxon>
        <taxon>Troglotrematidae</taxon>
        <taxon>Paragonimus</taxon>
    </lineage>
</organism>
<dbReference type="GO" id="GO:0003964">
    <property type="term" value="F:RNA-directed DNA polymerase activity"/>
    <property type="evidence" value="ECO:0007669"/>
    <property type="project" value="UniProtKB-KW"/>
</dbReference>
<evidence type="ECO:0000256" key="1">
    <source>
        <dbReference type="ARBA" id="ARBA00022679"/>
    </source>
</evidence>
<gene>
    <name evidence="8" type="ORF">DEA37_0014644</name>
</gene>
<dbReference type="InterPro" id="IPR041373">
    <property type="entry name" value="RT_RNaseH"/>
</dbReference>
<accession>A0A5J4P370</accession>
<dbReference type="Gene3D" id="3.10.20.370">
    <property type="match status" value="1"/>
</dbReference>
<sequence length="297" mass="34058">MIVYAPTIGEHNSRLKNVIERPRMAGLKPKHTKCVLFRQDASFLGHPNTPAGVKTDDTEVKQVVDWPIPRSVSELRSFMGLTLCYRKFVPYFAEIASSLHQLTEEGKKFVWSTGCHAAFNTLKDKLSSPIILAIPDFSPLAGPFIPDNDATDLAMGAVLSQKSANAEVVIAYASRQFDKRERRNCTTRRKMLALVYFLKHFPPYLLGKPFKVRTDHQALQWLRNFREPEGQVARWLEYFQDYDFDCIYRPGSRHANADALFRFLTENGNIMLFTTSVGVTWAHYQLNDPYISSTFRR</sequence>
<comment type="caution">
    <text evidence="8">The sequence shown here is derived from an EMBL/GenBank/DDBJ whole genome shotgun (WGS) entry which is preliminary data.</text>
</comment>
<evidence type="ECO:0000256" key="3">
    <source>
        <dbReference type="ARBA" id="ARBA00022722"/>
    </source>
</evidence>
<evidence type="ECO:0000256" key="4">
    <source>
        <dbReference type="ARBA" id="ARBA00022759"/>
    </source>
</evidence>